<sequence length="434" mass="45624">MLHRVPPAQLALAVLLALGALLWPAPPALAAPDGDLVKVYVVKTPDQNGGLPENLRSIAQRTLGDPGRWSEIFALNQNRLQADGGALADPADLHPGWLLRLPKDASGPEVRMARETTSVAGLGIPLPAAIAAVVAVLLGLVTAGVLARRRLRAAARAVGRRAYRLGDPVRRSRRRRYRASLTQVLAQDLETPARAARAVQDLAAREPSARGSVHAVVVNREDVTAWVDTAAWPPAPWEPVDRARWRLASRQAPARTTLSGPAVAAPLARAGVRDDGGQVFVNLGRLDGILSLTGDADVARDVVHGLMADVLRTHPGLPVAVVGAPPTALPPGATLVDPAELFHQAPPWPSARGGGAVRATARRRDLRGLLVVTGTPTAQETERLHAVCAASGLGWTGLVCGDVDGAHWRWHAAADGDVTIPALNVTVTAPSCRL</sequence>
<keyword evidence="4" id="KW-1185">Reference proteome</keyword>
<dbReference type="EMBL" id="POUD01000004">
    <property type="protein sequence ID" value="PZG23116.1"/>
    <property type="molecule type" value="Genomic_DNA"/>
</dbReference>
<dbReference type="Proteomes" id="UP000249304">
    <property type="component" value="Unassembled WGS sequence"/>
</dbReference>
<reference evidence="3 4" key="1">
    <citation type="submission" date="2018-01" db="EMBL/GenBank/DDBJ databases">
        <title>Draft genome sequence of Nonomuraea sp. KC333.</title>
        <authorList>
            <person name="Sahin N."/>
            <person name="Saygin H."/>
            <person name="Ay H."/>
        </authorList>
    </citation>
    <scope>NUCLEOTIDE SEQUENCE [LARGE SCALE GENOMIC DNA]</scope>
    <source>
        <strain evidence="3 4">KC333</strain>
    </source>
</reference>
<name>A0A2W2EFI8_9ACTN</name>
<evidence type="ECO:0000256" key="1">
    <source>
        <dbReference type="SAM" id="Phobius"/>
    </source>
</evidence>
<gene>
    <name evidence="3" type="ORF">C1J01_01830</name>
</gene>
<keyword evidence="1" id="KW-1133">Transmembrane helix</keyword>
<evidence type="ECO:0000313" key="3">
    <source>
        <dbReference type="EMBL" id="PZG23116.1"/>
    </source>
</evidence>
<protein>
    <submittedName>
        <fullName evidence="3">Uncharacterized protein</fullName>
    </submittedName>
</protein>
<accession>A0A2W2EFI8</accession>
<comment type="caution">
    <text evidence="3">The sequence shown here is derived from an EMBL/GenBank/DDBJ whole genome shotgun (WGS) entry which is preliminary data.</text>
</comment>
<evidence type="ECO:0000313" key="4">
    <source>
        <dbReference type="Proteomes" id="UP000249304"/>
    </source>
</evidence>
<proteinExistence type="predicted"/>
<feature type="signal peptide" evidence="2">
    <location>
        <begin position="1"/>
        <end position="30"/>
    </location>
</feature>
<dbReference type="RefSeq" id="WP_146615439.1">
    <property type="nucleotide sequence ID" value="NZ_POUD01000004.1"/>
</dbReference>
<feature type="chain" id="PRO_5016168271" evidence="2">
    <location>
        <begin position="31"/>
        <end position="434"/>
    </location>
</feature>
<organism evidence="3 4">
    <name type="scientific">Nonomuraea aridisoli</name>
    <dbReference type="NCBI Taxonomy" id="2070368"/>
    <lineage>
        <taxon>Bacteria</taxon>
        <taxon>Bacillati</taxon>
        <taxon>Actinomycetota</taxon>
        <taxon>Actinomycetes</taxon>
        <taxon>Streptosporangiales</taxon>
        <taxon>Streptosporangiaceae</taxon>
        <taxon>Nonomuraea</taxon>
    </lineage>
</organism>
<keyword evidence="1" id="KW-0812">Transmembrane</keyword>
<feature type="transmembrane region" description="Helical" evidence="1">
    <location>
        <begin position="124"/>
        <end position="147"/>
    </location>
</feature>
<evidence type="ECO:0000256" key="2">
    <source>
        <dbReference type="SAM" id="SignalP"/>
    </source>
</evidence>
<keyword evidence="1" id="KW-0472">Membrane</keyword>
<dbReference type="AlphaFoldDB" id="A0A2W2EFI8"/>
<dbReference type="OrthoDB" id="8444614at2"/>
<keyword evidence="2" id="KW-0732">Signal</keyword>